<feature type="region of interest" description="Disordered" evidence="1">
    <location>
        <begin position="368"/>
        <end position="409"/>
    </location>
</feature>
<feature type="compositionally biased region" description="Low complexity" evidence="1">
    <location>
        <begin position="376"/>
        <end position="387"/>
    </location>
</feature>
<feature type="compositionally biased region" description="Polar residues" evidence="1">
    <location>
        <begin position="450"/>
        <end position="470"/>
    </location>
</feature>
<name>A0A9X4MCD5_9CYAN</name>
<dbReference type="Proteomes" id="UP001152872">
    <property type="component" value="Unassembled WGS sequence"/>
</dbReference>
<reference evidence="3" key="1">
    <citation type="submission" date="2019-05" db="EMBL/GenBank/DDBJ databases">
        <title>Whole genome sequencing of Pseudanabaena catenata USMAC16.</title>
        <authorList>
            <person name="Khan Z."/>
            <person name="Omar W.M."/>
            <person name="Convey P."/>
            <person name="Merican F."/>
            <person name="Najimudin N."/>
        </authorList>
    </citation>
    <scope>NUCLEOTIDE SEQUENCE</scope>
    <source>
        <strain evidence="3">USMAC16</strain>
    </source>
</reference>
<feature type="compositionally biased region" description="Polar residues" evidence="1">
    <location>
        <begin position="393"/>
        <end position="403"/>
    </location>
</feature>
<dbReference type="RefSeq" id="WP_009628952.1">
    <property type="nucleotide sequence ID" value="NZ_VBTY01000224.1"/>
</dbReference>
<keyword evidence="4" id="KW-1185">Reference proteome</keyword>
<dbReference type="Gene3D" id="2.160.20.10">
    <property type="entry name" value="Single-stranded right-handed beta-helix, Pectin lyase-like"/>
    <property type="match status" value="1"/>
</dbReference>
<dbReference type="InterPro" id="IPR006626">
    <property type="entry name" value="PbH1"/>
</dbReference>
<dbReference type="AlphaFoldDB" id="A0A9X4MCD5"/>
<dbReference type="SMART" id="SM00710">
    <property type="entry name" value="PbH1"/>
    <property type="match status" value="6"/>
</dbReference>
<evidence type="ECO:0000259" key="2">
    <source>
        <dbReference type="Pfam" id="PF07602"/>
    </source>
</evidence>
<dbReference type="SUPFAM" id="SSF51126">
    <property type="entry name" value="Pectin lyase-like"/>
    <property type="match status" value="1"/>
</dbReference>
<evidence type="ECO:0000313" key="4">
    <source>
        <dbReference type="Proteomes" id="UP001152872"/>
    </source>
</evidence>
<dbReference type="InterPro" id="IPR012334">
    <property type="entry name" value="Pectin_lyas_fold"/>
</dbReference>
<gene>
    <name evidence="3" type="ORF">FEV09_19640</name>
</gene>
<feature type="compositionally biased region" description="Low complexity" evidence="1">
    <location>
        <begin position="430"/>
        <end position="449"/>
    </location>
</feature>
<feature type="region of interest" description="Disordered" evidence="1">
    <location>
        <begin position="429"/>
        <end position="470"/>
    </location>
</feature>
<protein>
    <submittedName>
        <fullName evidence="3">DUF1565 domain-containing protein</fullName>
    </submittedName>
</protein>
<dbReference type="Pfam" id="PF07602">
    <property type="entry name" value="DUF1565"/>
    <property type="match status" value="1"/>
</dbReference>
<evidence type="ECO:0000313" key="3">
    <source>
        <dbReference type="EMBL" id="MDG3496757.1"/>
    </source>
</evidence>
<feature type="domain" description="DUF1565" evidence="2">
    <location>
        <begin position="59"/>
        <end position="327"/>
    </location>
</feature>
<organism evidence="3 4">
    <name type="scientific">Pseudanabaena catenata USMAC16</name>
    <dbReference type="NCBI Taxonomy" id="1855837"/>
    <lineage>
        <taxon>Bacteria</taxon>
        <taxon>Bacillati</taxon>
        <taxon>Cyanobacteriota</taxon>
        <taxon>Cyanophyceae</taxon>
        <taxon>Pseudanabaenales</taxon>
        <taxon>Pseudanabaenaceae</taxon>
        <taxon>Pseudanabaena</taxon>
    </lineage>
</organism>
<accession>A0A9X4MCD5</accession>
<sequence>MRCKPIFFSAIATSITVLAILPPAYPLPIPAWKISQQDGNPLPQTAPLIYVSPNPNPKGDGSPNNPYSSITTALANKPITGTVIQLQQGVYSAETGEEFPLRIPAGVTLRGEPTVRGMNTVIKGGGKFISPSFASQNITVLTDNGARIEGLTITNPNTRGTAVWVESSRQVVVSNNTFINSDREGLFLTGNAEAIVDNNLFKKNGANGLSAVGSSTGDIRNNTFESTGFGLAIGQKSRVTVSNNNILNNTDGIIISNLSAPTLRNNLITDSQRNGVVILKDRKGYPTPDLGTSASLGKNIFRNNLGKDLNNNSGVTQVAVGNELDPTKIAGDIAFVGEAPTAPAPQTPTQPFVPATASALPIVNGNSATGNPTAVNTNTGSNNGNTGLDSVEITRSPQSSFNRPVTPPTALAPSKSSIFIEPLPEVPAVTSSQLTSTQTTSAQTTPDQSVMTIPPTNNSGKVAVTPSSKVSQNPNEILIDRDPIPVIPPQPVTPPRSQFIPNDPPAQTPPITPTTPTVIQTPVPYPVPYNAKLAALVPPPAKDTTPYLVVIPSADDDVLNRVRSAVPSARIIPSRFGNIIMVQGYPDRDRAEVLKTLMRSAIGVDARVVYQGNL</sequence>
<dbReference type="InterPro" id="IPR022441">
    <property type="entry name" value="Para_beta_helix_rpt-2"/>
</dbReference>
<proteinExistence type="predicted"/>
<dbReference type="InterPro" id="IPR011459">
    <property type="entry name" value="DUF1565"/>
</dbReference>
<dbReference type="NCBIfam" id="TIGR03804">
    <property type="entry name" value="para_beta_helix"/>
    <property type="match status" value="2"/>
</dbReference>
<dbReference type="InterPro" id="IPR011050">
    <property type="entry name" value="Pectin_lyase_fold/virulence"/>
</dbReference>
<comment type="caution">
    <text evidence="3">The sequence shown here is derived from an EMBL/GenBank/DDBJ whole genome shotgun (WGS) entry which is preliminary data.</text>
</comment>
<evidence type="ECO:0000256" key="1">
    <source>
        <dbReference type="SAM" id="MobiDB-lite"/>
    </source>
</evidence>
<dbReference type="EMBL" id="VBTY01000224">
    <property type="protein sequence ID" value="MDG3496757.1"/>
    <property type="molecule type" value="Genomic_DNA"/>
</dbReference>